<dbReference type="InterPro" id="IPR058463">
    <property type="entry name" value="DUF8150"/>
</dbReference>
<dbReference type="Proteomes" id="UP000607197">
    <property type="component" value="Unassembled WGS sequence"/>
</dbReference>
<dbReference type="EMBL" id="BMPG01000003">
    <property type="protein sequence ID" value="GGL64944.1"/>
    <property type="molecule type" value="Genomic_DNA"/>
</dbReference>
<evidence type="ECO:0000313" key="2">
    <source>
        <dbReference type="EMBL" id="GGL64944.1"/>
    </source>
</evidence>
<organism evidence="2 3">
    <name type="scientific">Halocalculus aciditolerans</name>
    <dbReference type="NCBI Taxonomy" id="1383812"/>
    <lineage>
        <taxon>Archaea</taxon>
        <taxon>Methanobacteriati</taxon>
        <taxon>Methanobacteriota</taxon>
        <taxon>Stenosarchaea group</taxon>
        <taxon>Halobacteria</taxon>
        <taxon>Halobacteriales</taxon>
        <taxon>Halobacteriaceae</taxon>
        <taxon>Halocalculus</taxon>
    </lineage>
</organism>
<protein>
    <submittedName>
        <fullName evidence="2">Uncharacterized protein</fullName>
    </submittedName>
</protein>
<proteinExistence type="predicted"/>
<accession>A0A830FNK6</accession>
<feature type="region of interest" description="Disordered" evidence="1">
    <location>
        <begin position="26"/>
        <end position="53"/>
    </location>
</feature>
<dbReference type="AlphaFoldDB" id="A0A830FNK6"/>
<gene>
    <name evidence="2" type="ORF">GCM10009039_23630</name>
</gene>
<reference evidence="2" key="2">
    <citation type="submission" date="2020-09" db="EMBL/GenBank/DDBJ databases">
        <authorList>
            <person name="Sun Q."/>
            <person name="Ohkuma M."/>
        </authorList>
    </citation>
    <scope>NUCLEOTIDE SEQUENCE</scope>
    <source>
        <strain evidence="2">JCM 19596</strain>
    </source>
</reference>
<dbReference type="Pfam" id="PF26477">
    <property type="entry name" value="DUF8150"/>
    <property type="match status" value="1"/>
</dbReference>
<sequence length="53" mass="5674">MARSRSTPPEQWGPEQNAVVNGQVDAARESGPSAAHRERVESVAESIIDVEGD</sequence>
<keyword evidence="3" id="KW-1185">Reference proteome</keyword>
<dbReference type="RefSeq" id="WP_229774076.1">
    <property type="nucleotide sequence ID" value="NZ_BMPG01000003.1"/>
</dbReference>
<comment type="caution">
    <text evidence="2">The sequence shown here is derived from an EMBL/GenBank/DDBJ whole genome shotgun (WGS) entry which is preliminary data.</text>
</comment>
<evidence type="ECO:0000256" key="1">
    <source>
        <dbReference type="SAM" id="MobiDB-lite"/>
    </source>
</evidence>
<reference evidence="2" key="1">
    <citation type="journal article" date="2014" name="Int. J. Syst. Evol. Microbiol.">
        <title>Complete genome sequence of Corynebacterium casei LMG S-19264T (=DSM 44701T), isolated from a smear-ripened cheese.</title>
        <authorList>
            <consortium name="US DOE Joint Genome Institute (JGI-PGF)"/>
            <person name="Walter F."/>
            <person name="Albersmeier A."/>
            <person name="Kalinowski J."/>
            <person name="Ruckert C."/>
        </authorList>
    </citation>
    <scope>NUCLEOTIDE SEQUENCE</scope>
    <source>
        <strain evidence="2">JCM 19596</strain>
    </source>
</reference>
<name>A0A830FNK6_9EURY</name>
<evidence type="ECO:0000313" key="3">
    <source>
        <dbReference type="Proteomes" id="UP000607197"/>
    </source>
</evidence>